<gene>
    <name evidence="1" type="ORF">LCGC14_2036130</name>
</gene>
<comment type="caution">
    <text evidence="1">The sequence shown here is derived from an EMBL/GenBank/DDBJ whole genome shotgun (WGS) entry which is preliminary data.</text>
</comment>
<dbReference type="AlphaFoldDB" id="A0A0F9ETJ4"/>
<proteinExistence type="predicted"/>
<protein>
    <recommendedName>
        <fullName evidence="2">Transglycosylase SLT domain-containing protein</fullName>
    </recommendedName>
</protein>
<evidence type="ECO:0000313" key="1">
    <source>
        <dbReference type="EMBL" id="KKL77319.1"/>
    </source>
</evidence>
<organism evidence="1">
    <name type="scientific">marine sediment metagenome</name>
    <dbReference type="NCBI Taxonomy" id="412755"/>
    <lineage>
        <taxon>unclassified sequences</taxon>
        <taxon>metagenomes</taxon>
        <taxon>ecological metagenomes</taxon>
    </lineage>
</organism>
<evidence type="ECO:0008006" key="2">
    <source>
        <dbReference type="Google" id="ProtNLM"/>
    </source>
</evidence>
<reference evidence="1" key="1">
    <citation type="journal article" date="2015" name="Nature">
        <title>Complex archaea that bridge the gap between prokaryotes and eukaryotes.</title>
        <authorList>
            <person name="Spang A."/>
            <person name="Saw J.H."/>
            <person name="Jorgensen S.L."/>
            <person name="Zaremba-Niedzwiedzka K."/>
            <person name="Martijn J."/>
            <person name="Lind A.E."/>
            <person name="van Eijk R."/>
            <person name="Schleper C."/>
            <person name="Guy L."/>
            <person name="Ettema T.J."/>
        </authorList>
    </citation>
    <scope>NUCLEOTIDE SEQUENCE</scope>
</reference>
<dbReference type="Gene3D" id="1.10.530.10">
    <property type="match status" value="1"/>
</dbReference>
<accession>A0A0F9ETJ4</accession>
<sequence length="119" mass="13444">MLVTLVVVMGIHSNKSILPALTFEDLLDAIEWVESKGDANAVGDDGRAVGAYQLWKIYVDDVLRIAKLGGGEGDHPYRWRQNKIMSRIMVMVYIRHYATEKRVGREPTFEDMARIHNGG</sequence>
<feature type="non-terminal residue" evidence="1">
    <location>
        <position position="119"/>
    </location>
</feature>
<dbReference type="EMBL" id="LAZR01023785">
    <property type="protein sequence ID" value="KKL77319.1"/>
    <property type="molecule type" value="Genomic_DNA"/>
</dbReference>
<name>A0A0F9ETJ4_9ZZZZ</name>